<dbReference type="EMBL" id="CAJNOC010007845">
    <property type="protein sequence ID" value="CAF1105941.1"/>
    <property type="molecule type" value="Genomic_DNA"/>
</dbReference>
<sequence length="108" mass="13059">VEWKDSIIIFSQEKLLANKLEWKVVFKKPRLSTKHIKDRKTFCKMVKSWPFSKWKQVLFSDEMNIEVLNRKSRICIRRTMAEKYNQYFIIKRTKQGSGSIGIWCCMSY</sequence>
<keyword evidence="2" id="KW-1185">Reference proteome</keyword>
<dbReference type="AlphaFoldDB" id="A0A814PG70"/>
<organism evidence="1 2">
    <name type="scientific">Brachionus calyciflorus</name>
    <dbReference type="NCBI Taxonomy" id="104777"/>
    <lineage>
        <taxon>Eukaryota</taxon>
        <taxon>Metazoa</taxon>
        <taxon>Spiralia</taxon>
        <taxon>Gnathifera</taxon>
        <taxon>Rotifera</taxon>
        <taxon>Eurotatoria</taxon>
        <taxon>Monogononta</taxon>
        <taxon>Pseudotrocha</taxon>
        <taxon>Ploima</taxon>
        <taxon>Brachionidae</taxon>
        <taxon>Brachionus</taxon>
    </lineage>
</organism>
<dbReference type="InterPro" id="IPR036397">
    <property type="entry name" value="RNaseH_sf"/>
</dbReference>
<gene>
    <name evidence="1" type="ORF">OXX778_LOCUS21387</name>
</gene>
<protein>
    <submittedName>
        <fullName evidence="1">Uncharacterized protein</fullName>
    </submittedName>
</protein>
<reference evidence="1" key="1">
    <citation type="submission" date="2021-02" db="EMBL/GenBank/DDBJ databases">
        <authorList>
            <person name="Nowell W R."/>
        </authorList>
    </citation>
    <scope>NUCLEOTIDE SEQUENCE</scope>
    <source>
        <strain evidence="1">Ploen Becks lab</strain>
    </source>
</reference>
<evidence type="ECO:0000313" key="1">
    <source>
        <dbReference type="EMBL" id="CAF1105941.1"/>
    </source>
</evidence>
<name>A0A814PG70_9BILA</name>
<dbReference type="Gene3D" id="3.30.420.10">
    <property type="entry name" value="Ribonuclease H-like superfamily/Ribonuclease H"/>
    <property type="match status" value="1"/>
</dbReference>
<feature type="non-terminal residue" evidence="1">
    <location>
        <position position="1"/>
    </location>
</feature>
<comment type="caution">
    <text evidence="1">The sequence shown here is derived from an EMBL/GenBank/DDBJ whole genome shotgun (WGS) entry which is preliminary data.</text>
</comment>
<dbReference type="OrthoDB" id="4843387at2759"/>
<evidence type="ECO:0000313" key="2">
    <source>
        <dbReference type="Proteomes" id="UP000663879"/>
    </source>
</evidence>
<accession>A0A814PG70</accession>
<dbReference type="Proteomes" id="UP000663879">
    <property type="component" value="Unassembled WGS sequence"/>
</dbReference>
<proteinExistence type="predicted"/>
<dbReference type="GO" id="GO:0003676">
    <property type="term" value="F:nucleic acid binding"/>
    <property type="evidence" value="ECO:0007669"/>
    <property type="project" value="InterPro"/>
</dbReference>